<dbReference type="EC" id="2.1.1.137" evidence="4"/>
<comment type="caution">
    <text evidence="10">The sequence shown here is derived from an EMBL/GenBank/DDBJ whole genome shotgun (WGS) entry which is preliminary data.</text>
</comment>
<evidence type="ECO:0000259" key="9">
    <source>
        <dbReference type="Pfam" id="PF13847"/>
    </source>
</evidence>
<name>A0A6A5BJV7_NAEFO</name>
<sequence>MSCCSCENTSCCNNNPTTTVASTTSSSDHHPSHIITPKDQSGLQYQSSDAVYKSVQEYYGKVLSTTNDLKTSACCTPSSGLHPIMKALLSKIPDEVMSKYYGCGSPLPLGGIRGRTVLDLGSGSGRDVYLASMLVGKSGKCVGVDMTEEQLEVARRNIDQLKKSFGEDDVATMEFKKGFIEDLKQAGIEENSIDIVISNCVVNLSPDKEAVLNGVYNSLKFGGEFIFSDVYCDRRLSSEVRSHELLFGECIAGALYINDFIALCKKIGFTDPREVTLSEIKIHDFRMKEILGNAKFYSVTYRLFKLDDLEPQCEDYGQVAIYRGGANGMDEAYKHAYVLDGKHVFERNRPVLVCGNTASMLSKPSWLAPYFEIIGDRSVHYGMFDCSKGGSSQRCETNSDASSCSGSSCC</sequence>
<organism evidence="10 11">
    <name type="scientific">Naegleria fowleri</name>
    <name type="common">Brain eating amoeba</name>
    <dbReference type="NCBI Taxonomy" id="5763"/>
    <lineage>
        <taxon>Eukaryota</taxon>
        <taxon>Discoba</taxon>
        <taxon>Heterolobosea</taxon>
        <taxon>Tetramitia</taxon>
        <taxon>Eutetramitia</taxon>
        <taxon>Vahlkampfiidae</taxon>
        <taxon>Naegleria</taxon>
    </lineage>
</organism>
<dbReference type="PANTHER" id="PTHR43675:SF8">
    <property type="entry name" value="ARSENITE METHYLTRANSFERASE"/>
    <property type="match status" value="1"/>
</dbReference>
<dbReference type="InterPro" id="IPR029063">
    <property type="entry name" value="SAM-dependent_MTases_sf"/>
</dbReference>
<keyword evidence="2" id="KW-0949">S-adenosyl-L-methionine</keyword>
<dbReference type="Gene3D" id="3.40.50.150">
    <property type="entry name" value="Vaccinia Virus protein VP39"/>
    <property type="match status" value="1"/>
</dbReference>
<evidence type="ECO:0000256" key="4">
    <source>
        <dbReference type="ARBA" id="ARBA00034521"/>
    </source>
</evidence>
<dbReference type="Pfam" id="PF13847">
    <property type="entry name" value="Methyltransf_31"/>
    <property type="match status" value="1"/>
</dbReference>
<comment type="catalytic activity">
    <reaction evidence="7">
        <text>arsenic triglutathione + 2 [thioredoxin]-dithiol + 2 S-adenosyl-L-methionine + H2O = dimethylarsinous acid + 2 [thioredoxin]-disulfide + 3 glutathione + 2 S-adenosyl-L-homocysteine + 2 H(+)</text>
        <dbReference type="Rhea" id="RHEA:69464"/>
        <dbReference type="Rhea" id="RHEA-COMP:10698"/>
        <dbReference type="Rhea" id="RHEA-COMP:10700"/>
        <dbReference type="ChEBI" id="CHEBI:15377"/>
        <dbReference type="ChEBI" id="CHEBI:15378"/>
        <dbReference type="ChEBI" id="CHEBI:23808"/>
        <dbReference type="ChEBI" id="CHEBI:29950"/>
        <dbReference type="ChEBI" id="CHEBI:50058"/>
        <dbReference type="ChEBI" id="CHEBI:57856"/>
        <dbReference type="ChEBI" id="CHEBI:57925"/>
        <dbReference type="ChEBI" id="CHEBI:59789"/>
        <dbReference type="ChEBI" id="CHEBI:183640"/>
        <dbReference type="EC" id="2.1.1.137"/>
    </reaction>
</comment>
<dbReference type="EMBL" id="VFQX01000052">
    <property type="protein sequence ID" value="KAF0974408.1"/>
    <property type="molecule type" value="Genomic_DNA"/>
</dbReference>
<dbReference type="InterPro" id="IPR025714">
    <property type="entry name" value="Methyltranfer_dom"/>
</dbReference>
<dbReference type="OrthoDB" id="8300214at2759"/>
<dbReference type="CDD" id="cd02440">
    <property type="entry name" value="AdoMet_MTases"/>
    <property type="match status" value="1"/>
</dbReference>
<keyword evidence="1" id="KW-0808">Transferase</keyword>
<dbReference type="SUPFAM" id="SSF53335">
    <property type="entry name" value="S-adenosyl-L-methionine-dependent methyltransferases"/>
    <property type="match status" value="1"/>
</dbReference>
<dbReference type="Proteomes" id="UP000444721">
    <property type="component" value="Unassembled WGS sequence"/>
</dbReference>
<dbReference type="InterPro" id="IPR026669">
    <property type="entry name" value="Arsenite_MeTrfase-like"/>
</dbReference>
<evidence type="ECO:0000256" key="8">
    <source>
        <dbReference type="ARBA" id="ARBA00048428"/>
    </source>
</evidence>
<dbReference type="VEuPathDB" id="AmoebaDB:NfTy_089880"/>
<feature type="domain" description="Methyltransferase" evidence="9">
    <location>
        <begin position="114"/>
        <end position="255"/>
    </location>
</feature>
<evidence type="ECO:0000256" key="2">
    <source>
        <dbReference type="ARBA" id="ARBA00022691"/>
    </source>
</evidence>
<dbReference type="VEuPathDB" id="AmoebaDB:FDP41_006440"/>
<protein>
    <recommendedName>
        <fullName evidence="5">Arsenite methyltransferase</fullName>
        <ecNumber evidence="4">2.1.1.137</ecNumber>
    </recommendedName>
</protein>
<dbReference type="PANTHER" id="PTHR43675">
    <property type="entry name" value="ARSENITE METHYLTRANSFERASE"/>
    <property type="match status" value="1"/>
</dbReference>
<proteinExistence type="inferred from homology"/>
<comment type="similarity">
    <text evidence="3">Belongs to the methyltransferase superfamily. Arsenite methyltransferase family.</text>
</comment>
<dbReference type="OMA" id="EPACEDY"/>
<dbReference type="GeneID" id="68113658"/>
<comment type="catalytic activity">
    <reaction evidence="6">
        <text>arsenic triglutathione + [thioredoxin]-dithiol + S-adenosyl-L-methionine + 2 H2O = methylarsonous acid + [thioredoxin]-disulfide + 3 glutathione + S-adenosyl-L-homocysteine + H(+)</text>
        <dbReference type="Rhea" id="RHEA:69460"/>
        <dbReference type="Rhea" id="RHEA-COMP:10698"/>
        <dbReference type="Rhea" id="RHEA-COMP:10700"/>
        <dbReference type="ChEBI" id="CHEBI:15377"/>
        <dbReference type="ChEBI" id="CHEBI:15378"/>
        <dbReference type="ChEBI" id="CHEBI:17826"/>
        <dbReference type="ChEBI" id="CHEBI:29950"/>
        <dbReference type="ChEBI" id="CHEBI:50058"/>
        <dbReference type="ChEBI" id="CHEBI:57856"/>
        <dbReference type="ChEBI" id="CHEBI:57925"/>
        <dbReference type="ChEBI" id="CHEBI:59789"/>
        <dbReference type="ChEBI" id="CHEBI:183640"/>
        <dbReference type="EC" id="2.1.1.137"/>
    </reaction>
</comment>
<dbReference type="VEuPathDB" id="AmoebaDB:NF0083180"/>
<evidence type="ECO:0000313" key="10">
    <source>
        <dbReference type="EMBL" id="KAF0974408.1"/>
    </source>
</evidence>
<reference evidence="10 11" key="1">
    <citation type="journal article" date="2019" name="Sci. Rep.">
        <title>Nanopore sequencing improves the draft genome of the human pathogenic amoeba Naegleria fowleri.</title>
        <authorList>
            <person name="Liechti N."/>
            <person name="Schurch N."/>
            <person name="Bruggmann R."/>
            <person name="Wittwer M."/>
        </authorList>
    </citation>
    <scope>NUCLEOTIDE SEQUENCE [LARGE SCALE GENOMIC DNA]</scope>
    <source>
        <strain evidence="10 11">ATCC 30894</strain>
    </source>
</reference>
<dbReference type="RefSeq" id="XP_044559121.1">
    <property type="nucleotide sequence ID" value="XM_044710076.1"/>
</dbReference>
<evidence type="ECO:0000256" key="6">
    <source>
        <dbReference type="ARBA" id="ARBA00047941"/>
    </source>
</evidence>
<evidence type="ECO:0000256" key="3">
    <source>
        <dbReference type="ARBA" id="ARBA00034487"/>
    </source>
</evidence>
<evidence type="ECO:0000313" key="11">
    <source>
        <dbReference type="Proteomes" id="UP000444721"/>
    </source>
</evidence>
<comment type="catalytic activity">
    <reaction evidence="8">
        <text>arsenic triglutathione + 3 [thioredoxin]-dithiol + 3 S-adenosyl-L-methionine = trimethylarsine + 3 [thioredoxin]-disulfide + 3 glutathione + 3 S-adenosyl-L-homocysteine + 3 H(+)</text>
        <dbReference type="Rhea" id="RHEA:69432"/>
        <dbReference type="Rhea" id="RHEA-COMP:10698"/>
        <dbReference type="Rhea" id="RHEA-COMP:10700"/>
        <dbReference type="ChEBI" id="CHEBI:15378"/>
        <dbReference type="ChEBI" id="CHEBI:27130"/>
        <dbReference type="ChEBI" id="CHEBI:29950"/>
        <dbReference type="ChEBI" id="CHEBI:50058"/>
        <dbReference type="ChEBI" id="CHEBI:57856"/>
        <dbReference type="ChEBI" id="CHEBI:57925"/>
        <dbReference type="ChEBI" id="CHEBI:59789"/>
        <dbReference type="ChEBI" id="CHEBI:183640"/>
        <dbReference type="EC" id="2.1.1.137"/>
    </reaction>
</comment>
<dbReference type="GO" id="GO:0030791">
    <property type="term" value="F:arsenite methyltransferase activity"/>
    <property type="evidence" value="ECO:0007669"/>
    <property type="project" value="UniProtKB-EC"/>
</dbReference>
<evidence type="ECO:0000256" key="5">
    <source>
        <dbReference type="ARBA" id="ARBA00034545"/>
    </source>
</evidence>
<accession>A0A6A5BJV7</accession>
<keyword evidence="11" id="KW-1185">Reference proteome</keyword>
<evidence type="ECO:0000256" key="1">
    <source>
        <dbReference type="ARBA" id="ARBA00022679"/>
    </source>
</evidence>
<dbReference type="AlphaFoldDB" id="A0A6A5BJV7"/>
<evidence type="ECO:0000256" key="7">
    <source>
        <dbReference type="ARBA" id="ARBA00047943"/>
    </source>
</evidence>
<dbReference type="Gene3D" id="3.40.5.100">
    <property type="match status" value="1"/>
</dbReference>
<gene>
    <name evidence="10" type="ORF">FDP41_006440</name>
</gene>